<dbReference type="AlphaFoldDB" id="A0A7Z7PP09"/>
<dbReference type="InterPro" id="IPR001347">
    <property type="entry name" value="SIS_dom"/>
</dbReference>
<accession>A0A7Z7PP09</accession>
<dbReference type="KEGG" id="minf:MESINF_1412"/>
<evidence type="ECO:0000256" key="4">
    <source>
        <dbReference type="SAM" id="Phobius"/>
    </source>
</evidence>
<dbReference type="Proteomes" id="UP000250796">
    <property type="component" value="Chromosome MESINF"/>
</dbReference>
<evidence type="ECO:0000313" key="6">
    <source>
        <dbReference type="EMBL" id="SSC12856.1"/>
    </source>
</evidence>
<dbReference type="SUPFAM" id="SSF46689">
    <property type="entry name" value="Homeodomain-like"/>
    <property type="match status" value="1"/>
</dbReference>
<sequence length="287" mass="32689">MVSKKISEMMGQFSPVNKKIASCVLRNYTEMGFTSIESLSSMAGVSKASIVRFSRTIGFSGFNELKKRIQSDLKKKLQPYEKIATTDLDKKTVGAQLQELARNEIDNLRKTLSSIEEEELLSWVRAIGKARNIYFAGFGATRHIVSLMQYTLSVLQRKPTWLLDGSISDFSYKIKLMEKNDILILMTFPPYSKEIEYIVRYAREKDVEVFLITDSVECPVYSQARSKIVCENNSLLFGNSFVGPIALIEVIGNFLILSEKELGMTEMKTLWEVEEKGYSLIDSQFEK</sequence>
<evidence type="ECO:0000313" key="7">
    <source>
        <dbReference type="Proteomes" id="UP000250796"/>
    </source>
</evidence>
<dbReference type="GO" id="GO:0097367">
    <property type="term" value="F:carbohydrate derivative binding"/>
    <property type="evidence" value="ECO:0007669"/>
    <property type="project" value="InterPro"/>
</dbReference>
<name>A0A7Z7PP09_9BACT</name>
<dbReference type="CDD" id="cd05013">
    <property type="entry name" value="SIS_RpiR"/>
    <property type="match status" value="1"/>
</dbReference>
<dbReference type="Pfam" id="PF01380">
    <property type="entry name" value="SIS"/>
    <property type="match status" value="1"/>
</dbReference>
<keyword evidence="4" id="KW-0812">Transmembrane</keyword>
<evidence type="ECO:0000256" key="1">
    <source>
        <dbReference type="ARBA" id="ARBA00023015"/>
    </source>
</evidence>
<dbReference type="Gene3D" id="3.40.50.10490">
    <property type="entry name" value="Glucose-6-phosphate isomerase like protein, domain 1"/>
    <property type="match status" value="1"/>
</dbReference>
<feature type="domain" description="HTH rpiR-type" evidence="5">
    <location>
        <begin position="1"/>
        <end position="76"/>
    </location>
</feature>
<protein>
    <submittedName>
        <fullName evidence="6">Transcriptional regulator</fullName>
    </submittedName>
</protein>
<dbReference type="PANTHER" id="PTHR30514">
    <property type="entry name" value="GLUCOKINASE"/>
    <property type="match status" value="1"/>
</dbReference>
<dbReference type="InterPro" id="IPR046348">
    <property type="entry name" value="SIS_dom_sf"/>
</dbReference>
<dbReference type="EMBL" id="LS974202">
    <property type="protein sequence ID" value="SSC12856.1"/>
    <property type="molecule type" value="Genomic_DNA"/>
</dbReference>
<dbReference type="Pfam" id="PF01418">
    <property type="entry name" value="HTH_6"/>
    <property type="match status" value="1"/>
</dbReference>
<dbReference type="InterPro" id="IPR000281">
    <property type="entry name" value="HTH_RpiR"/>
</dbReference>
<feature type="transmembrane region" description="Helical" evidence="4">
    <location>
        <begin position="235"/>
        <end position="257"/>
    </location>
</feature>
<keyword evidence="4" id="KW-0472">Membrane</keyword>
<dbReference type="InterPro" id="IPR035472">
    <property type="entry name" value="RpiR-like_SIS"/>
</dbReference>
<keyword evidence="2" id="KW-0238">DNA-binding</keyword>
<dbReference type="PANTHER" id="PTHR30514:SF18">
    <property type="entry name" value="RPIR-FAMILY TRANSCRIPTIONAL REGULATOR"/>
    <property type="match status" value="1"/>
</dbReference>
<organism evidence="6 7">
    <name type="scientific">Mesotoga infera</name>
    <dbReference type="NCBI Taxonomy" id="1236046"/>
    <lineage>
        <taxon>Bacteria</taxon>
        <taxon>Thermotogati</taxon>
        <taxon>Thermotogota</taxon>
        <taxon>Thermotogae</taxon>
        <taxon>Kosmotogales</taxon>
        <taxon>Kosmotogaceae</taxon>
        <taxon>Mesotoga</taxon>
    </lineage>
</organism>
<keyword evidence="4" id="KW-1133">Transmembrane helix</keyword>
<dbReference type="Gene3D" id="1.10.10.10">
    <property type="entry name" value="Winged helix-like DNA-binding domain superfamily/Winged helix DNA-binding domain"/>
    <property type="match status" value="1"/>
</dbReference>
<evidence type="ECO:0000256" key="2">
    <source>
        <dbReference type="ARBA" id="ARBA00023125"/>
    </source>
</evidence>
<dbReference type="RefSeq" id="WP_169699082.1">
    <property type="nucleotide sequence ID" value="NZ_LS974202.1"/>
</dbReference>
<keyword evidence="1" id="KW-0805">Transcription regulation</keyword>
<keyword evidence="7" id="KW-1185">Reference proteome</keyword>
<dbReference type="InterPro" id="IPR009057">
    <property type="entry name" value="Homeodomain-like_sf"/>
</dbReference>
<keyword evidence="3" id="KW-0804">Transcription</keyword>
<dbReference type="InterPro" id="IPR036388">
    <property type="entry name" value="WH-like_DNA-bd_sf"/>
</dbReference>
<dbReference type="GO" id="GO:0003677">
    <property type="term" value="F:DNA binding"/>
    <property type="evidence" value="ECO:0007669"/>
    <property type="project" value="UniProtKB-KW"/>
</dbReference>
<dbReference type="InterPro" id="IPR047640">
    <property type="entry name" value="RpiR-like"/>
</dbReference>
<reference evidence="6 7" key="1">
    <citation type="submission" date="2017-01" db="EMBL/GenBank/DDBJ databases">
        <authorList>
            <person name="Erauso G."/>
        </authorList>
    </citation>
    <scope>NUCLEOTIDE SEQUENCE [LARGE SCALE GENOMIC DNA]</scope>
    <source>
        <strain evidence="6">MESINF1</strain>
    </source>
</reference>
<dbReference type="GO" id="GO:0003700">
    <property type="term" value="F:DNA-binding transcription factor activity"/>
    <property type="evidence" value="ECO:0007669"/>
    <property type="project" value="InterPro"/>
</dbReference>
<dbReference type="SUPFAM" id="SSF53697">
    <property type="entry name" value="SIS domain"/>
    <property type="match status" value="1"/>
</dbReference>
<proteinExistence type="predicted"/>
<evidence type="ECO:0000256" key="3">
    <source>
        <dbReference type="ARBA" id="ARBA00023163"/>
    </source>
</evidence>
<dbReference type="GO" id="GO:1901135">
    <property type="term" value="P:carbohydrate derivative metabolic process"/>
    <property type="evidence" value="ECO:0007669"/>
    <property type="project" value="InterPro"/>
</dbReference>
<evidence type="ECO:0000259" key="5">
    <source>
        <dbReference type="PROSITE" id="PS51071"/>
    </source>
</evidence>
<gene>
    <name evidence="6" type="ORF">MESINF_1412</name>
</gene>
<dbReference type="PROSITE" id="PS51071">
    <property type="entry name" value="HTH_RPIR"/>
    <property type="match status" value="1"/>
</dbReference>